<evidence type="ECO:0000256" key="3">
    <source>
        <dbReference type="ARBA" id="ARBA00022737"/>
    </source>
</evidence>
<keyword evidence="4" id="KW-0833">Ubl conjugation pathway</keyword>
<accession>A0AAW1TFA1</accession>
<dbReference type="SUPFAM" id="SSF50978">
    <property type="entry name" value="WD40 repeat-like"/>
    <property type="match status" value="1"/>
</dbReference>
<dbReference type="InterPro" id="IPR020472">
    <property type="entry name" value="WD40_PAC1"/>
</dbReference>
<dbReference type="SMART" id="SM00320">
    <property type="entry name" value="WD40"/>
    <property type="match status" value="5"/>
</dbReference>
<feature type="region of interest" description="Disordered" evidence="7">
    <location>
        <begin position="361"/>
        <end position="466"/>
    </location>
</feature>
<name>A0AAW1TFA1_9CHLO</name>
<evidence type="ECO:0000256" key="2">
    <source>
        <dbReference type="ARBA" id="ARBA00022574"/>
    </source>
</evidence>
<dbReference type="InterPro" id="IPR015943">
    <property type="entry name" value="WD40/YVTN_repeat-like_dom_sf"/>
</dbReference>
<dbReference type="PRINTS" id="PR00320">
    <property type="entry name" value="GPROTEINBRPT"/>
</dbReference>
<dbReference type="Gene3D" id="2.130.10.10">
    <property type="entry name" value="YVTN repeat-like/Quinoprotein amine dehydrogenase"/>
    <property type="match status" value="3"/>
</dbReference>
<dbReference type="CDD" id="cd00200">
    <property type="entry name" value="WD40"/>
    <property type="match status" value="1"/>
</dbReference>
<dbReference type="Pfam" id="PF00400">
    <property type="entry name" value="WD40"/>
    <property type="match status" value="5"/>
</dbReference>
<dbReference type="PANTHER" id="PTHR22852:SF0">
    <property type="entry name" value="DENTICLELESS PROTEIN HOMOLOG"/>
    <property type="match status" value="1"/>
</dbReference>
<feature type="repeat" description="WD" evidence="6">
    <location>
        <begin position="121"/>
        <end position="163"/>
    </location>
</feature>
<dbReference type="GO" id="GO:0005634">
    <property type="term" value="C:nucleus"/>
    <property type="evidence" value="ECO:0007669"/>
    <property type="project" value="TreeGrafter"/>
</dbReference>
<feature type="non-terminal residue" evidence="8">
    <location>
        <position position="667"/>
    </location>
</feature>
<sequence length="667" mass="71524">MPWLGDFTSGGPGTASICVNPTGSNSPPFSVKYNSRFFDAKLLAVSDEEGFISILDASIYAALPEALNEDDPVKPRAQWLNSRNAVFDVAWTGGDSCLLAASGDQTIRAWNVMNAKRLNTFAGHTASVKSVAPSPHHPCVFASGGRDGAVMVWDFRAGERQVRDLHDSWAVAPVVSIQKQTKHSVTSVLFLQHDAALLSAGAGDGTVKYWDMRMLSKNGPAGAFEEPEVKAAKRASTAVASMATATEGDRLLVSSANETHYLYNPLQPGSAPTASYTGHACSSFYVKACFSPDGSHILSGSSNKNMYIWQVDDPDAGPFELQGHEGEVTCVDWCRQDMAHLASVADDATVRVWQINRPFPPCQARRIPRKERHEQPAAGAAAPVSRRDSPAAEALSGSPDSSAAVGSSASAEPAFVHDDKENQAPPPRLFSTSSAQGQDENAPPSFTARGMDGNVPSGICDQGPILGASDGGVLAEKQPLRQVDRSNPHREPLQELDCALFRSRNGMGADDDSSPMKSPGGKTELPLLGQSPRRLGSPESDSTRTCTYVEEADELLEIVHKAVASGGQECGELLPHFTNILTKYQEQGNLLDPHLEQIVAPLSGILRGFAIRAEAQEAFSAEALRGTCQLLWTVVTVRGYKNAVKFFPHEARDLEPVASLLEWVHSQ</sequence>
<dbReference type="Proteomes" id="UP001485043">
    <property type="component" value="Unassembled WGS sequence"/>
</dbReference>
<dbReference type="InterPro" id="IPR001680">
    <property type="entry name" value="WD40_rpt"/>
</dbReference>
<feature type="repeat" description="WD" evidence="6">
    <location>
        <begin position="321"/>
        <end position="356"/>
    </location>
</feature>
<feature type="repeat" description="WD" evidence="6">
    <location>
        <begin position="290"/>
        <end position="312"/>
    </location>
</feature>
<evidence type="ECO:0000256" key="6">
    <source>
        <dbReference type="PROSITE-ProRule" id="PRU00221"/>
    </source>
</evidence>
<dbReference type="InterPro" id="IPR036322">
    <property type="entry name" value="WD40_repeat_dom_sf"/>
</dbReference>
<dbReference type="PROSITE" id="PS00678">
    <property type="entry name" value="WD_REPEATS_1"/>
    <property type="match status" value="1"/>
</dbReference>
<proteinExistence type="inferred from homology"/>
<feature type="region of interest" description="Disordered" evidence="7">
    <location>
        <begin position="504"/>
        <end position="543"/>
    </location>
</feature>
<feature type="compositionally biased region" description="Low complexity" evidence="7">
    <location>
        <begin position="396"/>
        <end position="414"/>
    </location>
</feature>
<dbReference type="PROSITE" id="PS50082">
    <property type="entry name" value="WD_REPEATS_2"/>
    <property type="match status" value="4"/>
</dbReference>
<comment type="similarity">
    <text evidence="5">Belongs to the WD repeat cdt2 family.</text>
</comment>
<dbReference type="PANTHER" id="PTHR22852">
    <property type="entry name" value="LETHAL 2 DENTICLELESS PROTEIN RETINOIC ACID-REGULATED NUCLEAR MATRIX-ASSOCIATED PROTEIN"/>
    <property type="match status" value="1"/>
</dbReference>
<gene>
    <name evidence="8" type="ORF">WJX84_001988</name>
</gene>
<feature type="compositionally biased region" description="Polar residues" evidence="7">
    <location>
        <begin position="430"/>
        <end position="439"/>
    </location>
</feature>
<keyword evidence="3" id="KW-0677">Repeat</keyword>
<reference evidence="8 9" key="1">
    <citation type="journal article" date="2024" name="Nat. Commun.">
        <title>Phylogenomics reveals the evolutionary origins of lichenization in chlorophyte algae.</title>
        <authorList>
            <person name="Puginier C."/>
            <person name="Libourel C."/>
            <person name="Otte J."/>
            <person name="Skaloud P."/>
            <person name="Haon M."/>
            <person name="Grisel S."/>
            <person name="Petersen M."/>
            <person name="Berrin J.G."/>
            <person name="Delaux P.M."/>
            <person name="Dal Grande F."/>
            <person name="Keller J."/>
        </authorList>
    </citation>
    <scope>NUCLEOTIDE SEQUENCE [LARGE SCALE GENOMIC DNA]</scope>
    <source>
        <strain evidence="8 9">SAG 2523</strain>
    </source>
</reference>
<evidence type="ECO:0000256" key="1">
    <source>
        <dbReference type="ARBA" id="ARBA00004906"/>
    </source>
</evidence>
<evidence type="ECO:0000313" key="8">
    <source>
        <dbReference type="EMBL" id="KAK9867495.1"/>
    </source>
</evidence>
<comment type="pathway">
    <text evidence="1">Protein modification; protein ubiquitination.</text>
</comment>
<dbReference type="PROSITE" id="PS50294">
    <property type="entry name" value="WD_REPEATS_REGION"/>
    <property type="match status" value="2"/>
</dbReference>
<evidence type="ECO:0000256" key="4">
    <source>
        <dbReference type="ARBA" id="ARBA00022786"/>
    </source>
</evidence>
<feature type="repeat" description="WD" evidence="6">
    <location>
        <begin position="79"/>
        <end position="120"/>
    </location>
</feature>
<evidence type="ECO:0000313" key="9">
    <source>
        <dbReference type="Proteomes" id="UP001485043"/>
    </source>
</evidence>
<keyword evidence="2 6" id="KW-0853">WD repeat</keyword>
<dbReference type="Pfam" id="PF23579">
    <property type="entry name" value="ARM_TBCD"/>
    <property type="match status" value="1"/>
</dbReference>
<dbReference type="GO" id="GO:0043161">
    <property type="term" value="P:proteasome-mediated ubiquitin-dependent protein catabolic process"/>
    <property type="evidence" value="ECO:0007669"/>
    <property type="project" value="TreeGrafter"/>
</dbReference>
<dbReference type="GO" id="GO:0030674">
    <property type="term" value="F:protein-macromolecule adaptor activity"/>
    <property type="evidence" value="ECO:0007669"/>
    <property type="project" value="TreeGrafter"/>
</dbReference>
<evidence type="ECO:0000256" key="7">
    <source>
        <dbReference type="SAM" id="MobiDB-lite"/>
    </source>
</evidence>
<dbReference type="AlphaFoldDB" id="A0AAW1TFA1"/>
<dbReference type="EMBL" id="JALJOV010000083">
    <property type="protein sequence ID" value="KAK9867495.1"/>
    <property type="molecule type" value="Genomic_DNA"/>
</dbReference>
<protein>
    <submittedName>
        <fullName evidence="8">Uncharacterized protein</fullName>
    </submittedName>
</protein>
<organism evidence="8 9">
    <name type="scientific">Apatococcus fuscideae</name>
    <dbReference type="NCBI Taxonomy" id="2026836"/>
    <lineage>
        <taxon>Eukaryota</taxon>
        <taxon>Viridiplantae</taxon>
        <taxon>Chlorophyta</taxon>
        <taxon>core chlorophytes</taxon>
        <taxon>Trebouxiophyceae</taxon>
        <taxon>Chlorellales</taxon>
        <taxon>Chlorellaceae</taxon>
        <taxon>Apatococcus</taxon>
    </lineage>
</organism>
<keyword evidence="9" id="KW-1185">Reference proteome</keyword>
<evidence type="ECO:0000256" key="5">
    <source>
        <dbReference type="ARBA" id="ARBA00038344"/>
    </source>
</evidence>
<dbReference type="InterPro" id="IPR019775">
    <property type="entry name" value="WD40_repeat_CS"/>
</dbReference>
<comment type="caution">
    <text evidence="8">The sequence shown here is derived from an EMBL/GenBank/DDBJ whole genome shotgun (WGS) entry which is preliminary data.</text>
</comment>
<dbReference type="InterPro" id="IPR051865">
    <property type="entry name" value="WD-repeat_CDT2_adapter"/>
</dbReference>